<dbReference type="SUPFAM" id="SSF53187">
    <property type="entry name" value="Zn-dependent exopeptidases"/>
    <property type="match status" value="1"/>
</dbReference>
<dbReference type="InterPro" id="IPR002933">
    <property type="entry name" value="Peptidase_M20"/>
</dbReference>
<protein>
    <recommendedName>
        <fullName evidence="8">[LysW]-lysine hydrolase</fullName>
        <ecNumber evidence="8">3.5.1.130</ecNumber>
    </recommendedName>
</protein>
<dbReference type="GO" id="GO:0008270">
    <property type="term" value="F:zinc ion binding"/>
    <property type="evidence" value="ECO:0007669"/>
    <property type="project" value="UniProtKB-UniRule"/>
</dbReference>
<keyword evidence="2 8" id="KW-0028">Amino-acid biosynthesis</keyword>
<dbReference type="EMBL" id="CP002042">
    <property type="protein sequence ID" value="ADH62288.1"/>
    <property type="molecule type" value="Genomic_DNA"/>
</dbReference>
<dbReference type="GO" id="GO:0005737">
    <property type="term" value="C:cytoplasm"/>
    <property type="evidence" value="ECO:0007669"/>
    <property type="project" value="UniProtKB-SubCell"/>
</dbReference>
<feature type="binding site" evidence="8">
    <location>
        <position position="91"/>
    </location>
    <ligand>
        <name>Zn(2+)</name>
        <dbReference type="ChEBI" id="CHEBI:29105"/>
        <label>2</label>
    </ligand>
</feature>
<dbReference type="GO" id="GO:0016811">
    <property type="term" value="F:hydrolase activity, acting on carbon-nitrogen (but not peptide) bonds, in linear amides"/>
    <property type="evidence" value="ECO:0007669"/>
    <property type="project" value="UniProtKB-UniRule"/>
</dbReference>
<dbReference type="PANTHER" id="PTHR43808:SF28">
    <property type="entry name" value="[LYSW]-LYSINE_[LYSW]-ORNITHINE HYDROLASE"/>
    <property type="match status" value="1"/>
</dbReference>
<evidence type="ECO:0000256" key="3">
    <source>
        <dbReference type="ARBA" id="ARBA00022723"/>
    </source>
</evidence>
<dbReference type="NCBIfam" id="TIGR01902">
    <property type="entry name" value="dapE-lys-deAc"/>
    <property type="match status" value="1"/>
</dbReference>
<feature type="binding site" evidence="8">
    <location>
        <position position="67"/>
    </location>
    <ligand>
        <name>Zn(2+)</name>
        <dbReference type="ChEBI" id="CHEBI:29105"/>
        <label>1</label>
    </ligand>
</feature>
<dbReference type="NCBIfam" id="NF003367">
    <property type="entry name" value="PRK04443.1"/>
    <property type="match status" value="1"/>
</dbReference>
<dbReference type="KEGG" id="msv:Mesil_0347"/>
<dbReference type="GO" id="GO:0019878">
    <property type="term" value="P:lysine biosynthetic process via aminoadipic acid"/>
    <property type="evidence" value="ECO:0007669"/>
    <property type="project" value="UniProtKB-UniRule"/>
</dbReference>
<name>D7BI14_ALLS1</name>
<dbReference type="EC" id="3.5.1.130" evidence="8"/>
<proteinExistence type="inferred from homology"/>
<evidence type="ECO:0000256" key="6">
    <source>
        <dbReference type="ARBA" id="ARBA00023154"/>
    </source>
</evidence>
<evidence type="ECO:0000256" key="1">
    <source>
        <dbReference type="ARBA" id="ARBA00022490"/>
    </source>
</evidence>
<comment type="similarity">
    <text evidence="8">Belongs to the peptidase M20A family. LysK subfamily.</text>
</comment>
<evidence type="ECO:0000313" key="9">
    <source>
        <dbReference type="EMBL" id="ADH62288.1"/>
    </source>
</evidence>
<keyword evidence="10" id="KW-1185">Reference proteome</keyword>
<comment type="pathway">
    <text evidence="8">Amino-acid biosynthesis; L-lysine biosynthesis via AAA pathway; L-lysine from L-alpha-aminoadipate (Thermus route): step 5/5.</text>
</comment>
<dbReference type="GO" id="GO:0050897">
    <property type="term" value="F:cobalt ion binding"/>
    <property type="evidence" value="ECO:0007669"/>
    <property type="project" value="UniProtKB-UniRule"/>
</dbReference>
<dbReference type="AlphaFoldDB" id="D7BI14"/>
<organism evidence="9 10">
    <name type="scientific">Allomeiothermus silvanus (strain ATCC 700542 / DSM 9946 / NBRC 106475 / NCIMB 13440 / VI-R2)</name>
    <name type="common">Thermus silvanus</name>
    <dbReference type="NCBI Taxonomy" id="526227"/>
    <lineage>
        <taxon>Bacteria</taxon>
        <taxon>Thermotogati</taxon>
        <taxon>Deinococcota</taxon>
        <taxon>Deinococci</taxon>
        <taxon>Thermales</taxon>
        <taxon>Thermaceae</taxon>
        <taxon>Allomeiothermus</taxon>
    </lineage>
</organism>
<evidence type="ECO:0000256" key="5">
    <source>
        <dbReference type="ARBA" id="ARBA00022833"/>
    </source>
</evidence>
<dbReference type="HOGENOM" id="CLU_021802_2_0_0"/>
<comment type="catalytic activity">
    <reaction evidence="8">
        <text>[amino-group carrier protein]-C-terminal-gamma-(L-lysyl)-L-glutamate + H2O = [amino-group carrier protein]-C-terminal-L-glutamate + L-lysine</text>
        <dbReference type="Rhea" id="RHEA:48684"/>
        <dbReference type="Rhea" id="RHEA-COMP:9693"/>
        <dbReference type="Rhea" id="RHEA-COMP:9715"/>
        <dbReference type="ChEBI" id="CHEBI:15377"/>
        <dbReference type="ChEBI" id="CHEBI:32551"/>
        <dbReference type="ChEBI" id="CHEBI:78525"/>
        <dbReference type="ChEBI" id="CHEBI:78526"/>
        <dbReference type="EC" id="3.5.1.130"/>
    </reaction>
</comment>
<gene>
    <name evidence="8" type="primary">lysK</name>
    <name evidence="9" type="ordered locus">Mesil_0347</name>
</gene>
<dbReference type="CDD" id="cd05653">
    <property type="entry name" value="M20_ArgE_LysK"/>
    <property type="match status" value="1"/>
</dbReference>
<comment type="subcellular location">
    <subcellularLocation>
        <location evidence="8">Cytoplasm</location>
    </subcellularLocation>
</comment>
<dbReference type="eggNOG" id="COG0624">
    <property type="taxonomic scope" value="Bacteria"/>
</dbReference>
<dbReference type="Gene3D" id="3.40.630.10">
    <property type="entry name" value="Zn peptidases"/>
    <property type="match status" value="2"/>
</dbReference>
<evidence type="ECO:0000256" key="2">
    <source>
        <dbReference type="ARBA" id="ARBA00022605"/>
    </source>
</evidence>
<dbReference type="MEROPS" id="M20.022"/>
<reference evidence="9 10" key="1">
    <citation type="journal article" date="2010" name="Stand. Genomic Sci.">
        <title>Complete genome sequence of Meiothermus silvanus type strain (VI-R2).</title>
        <authorList>
            <person name="Sikorski J."/>
            <person name="Tindall B.J."/>
            <person name="Lowry S."/>
            <person name="Lucas S."/>
            <person name="Nolan M."/>
            <person name="Copeland A."/>
            <person name="Glavina Del Rio T."/>
            <person name="Tice H."/>
            <person name="Cheng J.F."/>
            <person name="Han C."/>
            <person name="Pitluck S."/>
            <person name="Liolios K."/>
            <person name="Ivanova N."/>
            <person name="Mavromatis K."/>
            <person name="Mikhailova N."/>
            <person name="Pati A."/>
            <person name="Goodwin L."/>
            <person name="Chen A."/>
            <person name="Palaniappan K."/>
            <person name="Land M."/>
            <person name="Hauser L."/>
            <person name="Chang Y.J."/>
            <person name="Jeffries C.D."/>
            <person name="Rohde M."/>
            <person name="Goker M."/>
            <person name="Woyke T."/>
            <person name="Bristow J."/>
            <person name="Eisen J.A."/>
            <person name="Markowitz V."/>
            <person name="Hugenholtz P."/>
            <person name="Kyrpides N.C."/>
            <person name="Klenk H.P."/>
            <person name="Lapidus A."/>
        </authorList>
    </citation>
    <scope>NUCLEOTIDE SEQUENCE [LARGE SCALE GENOMIC DNA]</scope>
    <source>
        <strain evidence="10">ATCC 700542 / DSM 9946 / VI-R2</strain>
    </source>
</reference>
<feature type="binding site" evidence="8">
    <location>
        <position position="91"/>
    </location>
    <ligand>
        <name>Zn(2+)</name>
        <dbReference type="ChEBI" id="CHEBI:29105"/>
        <label>1</label>
    </ligand>
</feature>
<dbReference type="HAMAP" id="MF_01120">
    <property type="entry name" value="LysK"/>
    <property type="match status" value="1"/>
</dbReference>
<dbReference type="STRING" id="526227.Mesil_0347"/>
<keyword evidence="6 8" id="KW-0457">Lysine biosynthesis</keyword>
<keyword evidence="4 8" id="KW-0378">Hydrolase</keyword>
<dbReference type="OrthoDB" id="9792335at2"/>
<accession>D7BI14</accession>
<dbReference type="InterPro" id="IPR050072">
    <property type="entry name" value="Peptidase_M20A"/>
</dbReference>
<evidence type="ECO:0000256" key="8">
    <source>
        <dbReference type="HAMAP-Rule" id="MF_01120"/>
    </source>
</evidence>
<keyword evidence="7 8" id="KW-0170">Cobalt</keyword>
<evidence type="ECO:0000256" key="4">
    <source>
        <dbReference type="ARBA" id="ARBA00022801"/>
    </source>
</evidence>
<keyword evidence="3 8" id="KW-0479">Metal-binding</keyword>
<evidence type="ECO:0000256" key="7">
    <source>
        <dbReference type="ARBA" id="ARBA00023285"/>
    </source>
</evidence>
<dbReference type="RefSeq" id="WP_013156895.1">
    <property type="nucleotide sequence ID" value="NC_014212.1"/>
</dbReference>
<keyword evidence="5 8" id="KW-0862">Zinc</keyword>
<dbReference type="Proteomes" id="UP000001916">
    <property type="component" value="Chromosome"/>
</dbReference>
<evidence type="ECO:0000313" key="10">
    <source>
        <dbReference type="Proteomes" id="UP000001916"/>
    </source>
</evidence>
<comment type="function">
    <text evidence="8">Catalyzes the release of L-lysine from [LysW]-gamma-L-lysine.</text>
</comment>
<feature type="binding site" evidence="8">
    <location>
        <position position="125"/>
    </location>
    <ligand>
        <name>Zn(2+)</name>
        <dbReference type="ChEBI" id="CHEBI:29105"/>
        <label>2</label>
    </ligand>
</feature>
<feature type="binding site" evidence="8">
    <location>
        <position position="148"/>
    </location>
    <ligand>
        <name>Zn(2+)</name>
        <dbReference type="ChEBI" id="CHEBI:29105"/>
        <label>1</label>
    </ligand>
</feature>
<dbReference type="PANTHER" id="PTHR43808">
    <property type="entry name" value="ACETYLORNITHINE DEACETYLASE"/>
    <property type="match status" value="1"/>
</dbReference>
<sequence length="366" mass="39912">MAEPHLEPVEFLRGALEIPSVSGSEREVAKYLAAGMKRLGMKAWVDEADNARGVLGHGPLQVVLLGHIDTVAGVVPVRIEGEKLFGRGAVDAKGPFVTFVLAVAGLPGSALEAATFHLVGATEEEAPSSKGARYVADKLKPDYVIIGEPSGWQGITLGYKGRLLVRARREKDHFHSAHQEANAAEELISYFTSIKAWVEAMNVGVRAFDQVQYTLRDFRIQPAELKQKAELLFDLRLPPRLQPEEAIRHLMAYAPPTIDLDFSGREVPYVGPKDTPLTRALRLGIRAQGGTPVFKYKTGTCDMNVLAPHWAVPMIAYGPGDSILDHTPIEHVEIPEFLKGIAALRTALEALVRQARPAPQPHTPLG</sequence>
<keyword evidence="1 8" id="KW-0963">Cytoplasm</keyword>
<feature type="active site" description="Proton acceptor" evidence="8">
    <location>
        <position position="124"/>
    </location>
</feature>
<dbReference type="UniPathway" id="UPA00033">
    <property type="reaction ID" value="UER00039"/>
</dbReference>
<feature type="binding site" evidence="8">
    <location>
        <position position="326"/>
    </location>
    <ligand>
        <name>Zn(2+)</name>
        <dbReference type="ChEBI" id="CHEBI:29105"/>
        <label>2</label>
    </ligand>
</feature>
<dbReference type="Pfam" id="PF01546">
    <property type="entry name" value="Peptidase_M20"/>
    <property type="match status" value="1"/>
</dbReference>
<comment type="cofactor">
    <cofactor evidence="8">
        <name>Zn(2+)</name>
        <dbReference type="ChEBI" id="CHEBI:29105"/>
    </cofactor>
    <cofactor evidence="8">
        <name>Co(2+)</name>
        <dbReference type="ChEBI" id="CHEBI:48828"/>
    </cofactor>
    <text evidence="8">Binds 2 Zn(2+) or Co(2+) ions per subunit.</text>
</comment>
<feature type="active site" evidence="8">
    <location>
        <position position="69"/>
    </location>
</feature>
<dbReference type="InterPro" id="IPR010175">
    <property type="entry name" value="LysK"/>
</dbReference>